<dbReference type="AlphaFoldDB" id="A0A1S3U8F2"/>
<accession>A0A1S3U8F2</accession>
<dbReference type="InterPro" id="IPR001810">
    <property type="entry name" value="F-box_dom"/>
</dbReference>
<name>A0A1S3U8F2_VIGRR</name>
<dbReference type="Gene3D" id="3.80.10.10">
    <property type="entry name" value="Ribonuclease Inhibitor"/>
    <property type="match status" value="1"/>
</dbReference>
<feature type="domain" description="F-box" evidence="1">
    <location>
        <begin position="24"/>
        <end position="59"/>
    </location>
</feature>
<dbReference type="SUPFAM" id="SSF81383">
    <property type="entry name" value="F-box domain"/>
    <property type="match status" value="1"/>
</dbReference>
<dbReference type="GeneID" id="106762756"/>
<evidence type="ECO:0000313" key="2">
    <source>
        <dbReference type="Proteomes" id="UP000087766"/>
    </source>
</evidence>
<dbReference type="KEGG" id="vra:106762756"/>
<reference evidence="2" key="1">
    <citation type="journal article" date="2014" name="Nat. Commun.">
        <title>Genome sequence of mungbean and insights into evolution within Vigna species.</title>
        <authorList>
            <person name="Kang Y.J."/>
            <person name="Kim S.K."/>
            <person name="Kim M.Y."/>
            <person name="Lestari P."/>
            <person name="Kim K.H."/>
            <person name="Ha B.K."/>
            <person name="Jun T.H."/>
            <person name="Hwang W.J."/>
            <person name="Lee T."/>
            <person name="Lee J."/>
            <person name="Shim S."/>
            <person name="Yoon M.Y."/>
            <person name="Jang Y.E."/>
            <person name="Han K.S."/>
            <person name="Taeprayoon P."/>
            <person name="Yoon N."/>
            <person name="Somta P."/>
            <person name="Tanya P."/>
            <person name="Kim K.S."/>
            <person name="Gwag J.G."/>
            <person name="Moon J.K."/>
            <person name="Lee Y.H."/>
            <person name="Park B.S."/>
            <person name="Bombarely A."/>
            <person name="Doyle J.J."/>
            <person name="Jackson S.A."/>
            <person name="Schafleitner R."/>
            <person name="Srinives P."/>
            <person name="Varshney R.K."/>
            <person name="Lee S.H."/>
        </authorList>
    </citation>
    <scope>NUCLEOTIDE SEQUENCE [LARGE SCALE GENOMIC DNA]</scope>
    <source>
        <strain evidence="2">cv. VC1973A</strain>
    </source>
</reference>
<dbReference type="Pfam" id="PF00646">
    <property type="entry name" value="F-box"/>
    <property type="match status" value="1"/>
</dbReference>
<dbReference type="InterPro" id="IPR032675">
    <property type="entry name" value="LRR_dom_sf"/>
</dbReference>
<keyword evidence="2" id="KW-1185">Reference proteome</keyword>
<gene>
    <name evidence="3" type="primary">LOC106762756</name>
</gene>
<dbReference type="Proteomes" id="UP000087766">
    <property type="component" value="Chromosome 1"/>
</dbReference>
<organism evidence="2 3">
    <name type="scientific">Vigna radiata var. radiata</name>
    <name type="common">Mung bean</name>
    <name type="synonym">Phaseolus aureus</name>
    <dbReference type="NCBI Taxonomy" id="3916"/>
    <lineage>
        <taxon>Eukaryota</taxon>
        <taxon>Viridiplantae</taxon>
        <taxon>Streptophyta</taxon>
        <taxon>Embryophyta</taxon>
        <taxon>Tracheophyta</taxon>
        <taxon>Spermatophyta</taxon>
        <taxon>Magnoliopsida</taxon>
        <taxon>eudicotyledons</taxon>
        <taxon>Gunneridae</taxon>
        <taxon>Pentapetalae</taxon>
        <taxon>rosids</taxon>
        <taxon>fabids</taxon>
        <taxon>Fabales</taxon>
        <taxon>Fabaceae</taxon>
        <taxon>Papilionoideae</taxon>
        <taxon>50 kb inversion clade</taxon>
        <taxon>NPAAA clade</taxon>
        <taxon>indigoferoid/millettioid clade</taxon>
        <taxon>Phaseoleae</taxon>
        <taxon>Vigna</taxon>
    </lineage>
</organism>
<dbReference type="STRING" id="3916.A0A1S3U8F2"/>
<dbReference type="Gene3D" id="1.20.1280.50">
    <property type="match status" value="1"/>
</dbReference>
<dbReference type="SUPFAM" id="SSF52058">
    <property type="entry name" value="L domain-like"/>
    <property type="match status" value="1"/>
</dbReference>
<sequence>MVELKTQTKKKQNTIREKDKRDFLSGLSDDVLLHIMHFMDTTTAVRTSLLSKRWNKVWKCLTTLSFRRSDFKTLESYDQFVYHVVSKRNTSIRLHRLDLEACTLTQELLNHITPLLHYVPHLSIYLDYSIPVIFSSPFLTSLTLSCTPGILKLPPSLELPAIRTLNLTNVAFTARDGDECAEPFSSCFLLNNLVLLGCSLSNPAKVLSISNPNLSRFTTIRYSEVKYKIVLSTPNLTHLDIRSSMVCHEVSSTCDFTLLEEAVIENSVSPLIVLRSLRMLSYVKIVTCSYPVAYHFFREPFLHTVRIPPDLPLTLLVLYESLL</sequence>
<reference evidence="3" key="2">
    <citation type="submission" date="2025-08" db="UniProtKB">
        <authorList>
            <consortium name="RefSeq"/>
        </authorList>
    </citation>
    <scope>IDENTIFICATION</scope>
    <source>
        <tissue evidence="3">Leaf</tissue>
    </source>
</reference>
<dbReference type="InterPro" id="IPR036047">
    <property type="entry name" value="F-box-like_dom_sf"/>
</dbReference>
<proteinExistence type="predicted"/>
<evidence type="ECO:0000259" key="1">
    <source>
        <dbReference type="Pfam" id="PF00646"/>
    </source>
</evidence>
<dbReference type="RefSeq" id="XP_014502302.1">
    <property type="nucleotide sequence ID" value="XM_014646816.1"/>
</dbReference>
<evidence type="ECO:0000313" key="3">
    <source>
        <dbReference type="RefSeq" id="XP_014502302.1"/>
    </source>
</evidence>
<dbReference type="PANTHER" id="PTHR32212:SF267">
    <property type="entry name" value="F-BOX_RNI_FBD-LIKE DOMAIN PROTEIN"/>
    <property type="match status" value="1"/>
</dbReference>
<dbReference type="PANTHER" id="PTHR32212">
    <property type="entry name" value="CYCLIN-LIKE F-BOX"/>
    <property type="match status" value="1"/>
</dbReference>
<protein>
    <submittedName>
        <fullName evidence="3">F-box/FBD/LRR-repeat protein At5g56810</fullName>
    </submittedName>
</protein>
<dbReference type="OrthoDB" id="1433712at2759"/>